<dbReference type="PANTHER" id="PTHR45614:SF232">
    <property type="entry name" value="TRANSCRIPTION FACTOR MYB3R-2"/>
    <property type="match status" value="1"/>
</dbReference>
<dbReference type="PROSITE" id="PS51294">
    <property type="entry name" value="HTH_MYB"/>
    <property type="match status" value="2"/>
</dbReference>
<feature type="domain" description="HTH myb-type" evidence="3">
    <location>
        <begin position="77"/>
        <end position="131"/>
    </location>
</feature>
<dbReference type="InterPro" id="IPR017930">
    <property type="entry name" value="Myb_dom"/>
</dbReference>
<dbReference type="InterPro" id="IPR009057">
    <property type="entry name" value="Homeodomain-like_sf"/>
</dbReference>
<feature type="domain" description="Myb-like" evidence="2">
    <location>
        <begin position="21"/>
        <end position="76"/>
    </location>
</feature>
<reference evidence="4 5" key="1">
    <citation type="journal article" date="2023" name="IScience">
        <title>Expanded male sex-determining region conserved during the evolution of homothallism in the green alga Volvox.</title>
        <authorList>
            <person name="Yamamoto K."/>
            <person name="Matsuzaki R."/>
            <person name="Mahakham W."/>
            <person name="Heman W."/>
            <person name="Sekimoto H."/>
            <person name="Kawachi M."/>
            <person name="Minakuchi Y."/>
            <person name="Toyoda A."/>
            <person name="Nozaki H."/>
        </authorList>
    </citation>
    <scope>NUCLEOTIDE SEQUENCE [LARGE SCALE GENOMIC DNA]</scope>
    <source>
        <strain evidence="4 5">NIES-4468</strain>
    </source>
</reference>
<name>A0ABQ5SJ99_9CHLO</name>
<dbReference type="PROSITE" id="PS50090">
    <property type="entry name" value="MYB_LIKE"/>
    <property type="match status" value="2"/>
</dbReference>
<gene>
    <name evidence="4" type="ORF">VaNZ11_013852</name>
</gene>
<accession>A0ABQ5SJ99</accession>
<dbReference type="EMBL" id="BSDZ01000080">
    <property type="protein sequence ID" value="GLI69276.1"/>
    <property type="molecule type" value="Genomic_DNA"/>
</dbReference>
<dbReference type="PANTHER" id="PTHR45614">
    <property type="entry name" value="MYB PROTEIN-RELATED"/>
    <property type="match status" value="1"/>
</dbReference>
<dbReference type="Proteomes" id="UP001165090">
    <property type="component" value="Unassembled WGS sequence"/>
</dbReference>
<feature type="domain" description="Myb-like" evidence="2">
    <location>
        <begin position="77"/>
        <end position="127"/>
    </location>
</feature>
<evidence type="ECO:0000256" key="1">
    <source>
        <dbReference type="SAM" id="MobiDB-lite"/>
    </source>
</evidence>
<evidence type="ECO:0000259" key="2">
    <source>
        <dbReference type="PROSITE" id="PS50090"/>
    </source>
</evidence>
<evidence type="ECO:0000259" key="3">
    <source>
        <dbReference type="PROSITE" id="PS51294"/>
    </source>
</evidence>
<feature type="region of interest" description="Disordered" evidence="1">
    <location>
        <begin position="404"/>
        <end position="431"/>
    </location>
</feature>
<organism evidence="4 5">
    <name type="scientific">Volvox africanus</name>
    <dbReference type="NCBI Taxonomy" id="51714"/>
    <lineage>
        <taxon>Eukaryota</taxon>
        <taxon>Viridiplantae</taxon>
        <taxon>Chlorophyta</taxon>
        <taxon>core chlorophytes</taxon>
        <taxon>Chlorophyceae</taxon>
        <taxon>CS clade</taxon>
        <taxon>Chlamydomonadales</taxon>
        <taxon>Volvocaceae</taxon>
        <taxon>Volvox</taxon>
    </lineage>
</organism>
<proteinExistence type="predicted"/>
<dbReference type="InterPro" id="IPR001005">
    <property type="entry name" value="SANT/Myb"/>
</dbReference>
<dbReference type="Pfam" id="PF00249">
    <property type="entry name" value="Myb_DNA-binding"/>
    <property type="match status" value="2"/>
</dbReference>
<evidence type="ECO:0000313" key="4">
    <source>
        <dbReference type="EMBL" id="GLI69276.1"/>
    </source>
</evidence>
<dbReference type="SUPFAM" id="SSF46689">
    <property type="entry name" value="Homeodomain-like"/>
    <property type="match status" value="1"/>
</dbReference>
<dbReference type="CDD" id="cd00167">
    <property type="entry name" value="SANT"/>
    <property type="match status" value="2"/>
</dbReference>
<keyword evidence="5" id="KW-1185">Reference proteome</keyword>
<protein>
    <submittedName>
        <fullName evidence="4">Uncharacterized protein</fullName>
    </submittedName>
</protein>
<feature type="domain" description="HTH myb-type" evidence="3">
    <location>
        <begin position="19"/>
        <end position="76"/>
    </location>
</feature>
<dbReference type="Gene3D" id="1.10.10.60">
    <property type="entry name" value="Homeodomain-like"/>
    <property type="match status" value="2"/>
</dbReference>
<sequence>MSVETDLQLERRRRYPLAKVKGGWTNVEDQILKRLVDEFGEGNWSVIARHLNAALGKPAESGRIGKQCRERYNHHLRPDIKKDAWTEEEESLLVAAHLRYGNRWSDIAKVIKGRTENAVKNHWNATLRRKDNDKCGGRGNGVTQSCVLKEYMIRIALLPAPTVGATHQGNFHHNSVSWPASAGRPQPVEALTGTSSERVLIGAREPEMPSPIEVFGNAAGMQTRAAKRSRTDMDSGAVEDVAGLTETAAALACEAGGPASLSSCSSSNMHEDPPSSTIAAAPPLTETAVAPSANLTLAPVLPARKRPRIITFAAYGPSITTGAFSAAGVPPQPINSVDCSWSKEPSTTALVTTTNAGPGAGDHRLLHQPLPLHSFHLDGIAADVQSVHGPAALSIHVPGWPRQHFRSRSAERQPGWATDSAEESVHGSPTSERFVRFEEEDGEEALAGDFKIKSSESADGTAACSEVQAAQIMLALKSLAGSLR</sequence>
<dbReference type="InterPro" id="IPR050560">
    <property type="entry name" value="MYB_TF"/>
</dbReference>
<dbReference type="SMART" id="SM00717">
    <property type="entry name" value="SANT"/>
    <property type="match status" value="2"/>
</dbReference>
<comment type="caution">
    <text evidence="4">The sequence shown here is derived from an EMBL/GenBank/DDBJ whole genome shotgun (WGS) entry which is preliminary data.</text>
</comment>
<evidence type="ECO:0000313" key="5">
    <source>
        <dbReference type="Proteomes" id="UP001165090"/>
    </source>
</evidence>